<dbReference type="PANTHER" id="PTHR34203:SF15">
    <property type="entry name" value="SLL1173 PROTEIN"/>
    <property type="match status" value="1"/>
</dbReference>
<protein>
    <submittedName>
        <fullName evidence="2">FkbM family methyltransferase</fullName>
    </submittedName>
</protein>
<dbReference type="GO" id="GO:0032259">
    <property type="term" value="P:methylation"/>
    <property type="evidence" value="ECO:0007669"/>
    <property type="project" value="UniProtKB-KW"/>
</dbReference>
<dbReference type="Pfam" id="PF05050">
    <property type="entry name" value="Methyltransf_21"/>
    <property type="match status" value="1"/>
</dbReference>
<reference evidence="2" key="2">
    <citation type="submission" date="2022-10" db="EMBL/GenBank/DDBJ databases">
        <authorList>
            <person name="Trinh H.N."/>
        </authorList>
    </citation>
    <scope>NUCLEOTIDE SEQUENCE</scope>
    <source>
        <strain evidence="2">RN2-1</strain>
    </source>
</reference>
<dbReference type="Proteomes" id="UP001165679">
    <property type="component" value="Unassembled WGS sequence"/>
</dbReference>
<dbReference type="SUPFAM" id="SSF53335">
    <property type="entry name" value="S-adenosyl-L-methionine-dependent methyltransferases"/>
    <property type="match status" value="1"/>
</dbReference>
<dbReference type="RefSeq" id="WP_264713361.1">
    <property type="nucleotide sequence ID" value="NZ_JAPDNT010000004.1"/>
</dbReference>
<feature type="domain" description="Methyltransferase FkbM" evidence="1">
    <location>
        <begin position="75"/>
        <end position="203"/>
    </location>
</feature>
<accession>A0AA41YSL9</accession>
<dbReference type="EMBL" id="JAPDNT010000004">
    <property type="protein sequence ID" value="MCW3474717.1"/>
    <property type="molecule type" value="Genomic_DNA"/>
</dbReference>
<keyword evidence="3" id="KW-1185">Reference proteome</keyword>
<evidence type="ECO:0000313" key="3">
    <source>
        <dbReference type="Proteomes" id="UP001165679"/>
    </source>
</evidence>
<organism evidence="2 3">
    <name type="scientific">Limobrevibacterium gyesilva</name>
    <dbReference type="NCBI Taxonomy" id="2991712"/>
    <lineage>
        <taxon>Bacteria</taxon>
        <taxon>Pseudomonadati</taxon>
        <taxon>Pseudomonadota</taxon>
        <taxon>Alphaproteobacteria</taxon>
        <taxon>Acetobacterales</taxon>
        <taxon>Acetobacteraceae</taxon>
        <taxon>Limobrevibacterium</taxon>
    </lineage>
</organism>
<evidence type="ECO:0000313" key="2">
    <source>
        <dbReference type="EMBL" id="MCW3474717.1"/>
    </source>
</evidence>
<evidence type="ECO:0000259" key="1">
    <source>
        <dbReference type="Pfam" id="PF05050"/>
    </source>
</evidence>
<comment type="caution">
    <text evidence="2">The sequence shown here is derived from an EMBL/GenBank/DDBJ whole genome shotgun (WGS) entry which is preliminary data.</text>
</comment>
<reference evidence="2" key="1">
    <citation type="submission" date="2022-09" db="EMBL/GenBank/DDBJ databases">
        <title>Rhodovastum sp. nov. RN2-1 isolated from soil in Seongnam, South Korea.</title>
        <authorList>
            <person name="Le N.T."/>
        </authorList>
    </citation>
    <scope>NUCLEOTIDE SEQUENCE</scope>
    <source>
        <strain evidence="2">RN2-1</strain>
    </source>
</reference>
<name>A0AA41YSL9_9PROT</name>
<keyword evidence="2" id="KW-0808">Transferase</keyword>
<dbReference type="Gene3D" id="3.40.50.150">
    <property type="entry name" value="Vaccinia Virus protein VP39"/>
    <property type="match status" value="1"/>
</dbReference>
<proteinExistence type="predicted"/>
<dbReference type="NCBIfam" id="TIGR01444">
    <property type="entry name" value="fkbM_fam"/>
    <property type="match status" value="1"/>
</dbReference>
<dbReference type="InterPro" id="IPR052514">
    <property type="entry name" value="SAM-dependent_MTase"/>
</dbReference>
<keyword evidence="2" id="KW-0489">Methyltransferase</keyword>
<dbReference type="GO" id="GO:0008168">
    <property type="term" value="F:methyltransferase activity"/>
    <property type="evidence" value="ECO:0007669"/>
    <property type="project" value="UniProtKB-KW"/>
</dbReference>
<dbReference type="PANTHER" id="PTHR34203">
    <property type="entry name" value="METHYLTRANSFERASE, FKBM FAMILY PROTEIN"/>
    <property type="match status" value="1"/>
</dbReference>
<dbReference type="AlphaFoldDB" id="A0AA41YSL9"/>
<dbReference type="InterPro" id="IPR029063">
    <property type="entry name" value="SAM-dependent_MTases_sf"/>
</dbReference>
<sequence>MRQLPFPLLYEVFYQSARALGVRSYEVRGENGSFFGPLYDQTVIKTYLRRGSWSPNIAGLLDAFFETCERGAFYDIGANIGLVTASVSRHRQVRCVAFEPDPGNFRLLRANVAASATGDTVELINAAVAGEAGQLRFTRSGYNSGDHRLSPEGEIVVQTVRLDDYPPPPGRFAVKIDTQGAEPAIFAGGGRTLGAADLIICEFWPWGMRRMGLSPDPILAFIRSTGRHGHVLRHGEPAGAPLDMAALEAALMAVVRDGGEHAAVDLVLLGPQDMPAG</sequence>
<dbReference type="InterPro" id="IPR006342">
    <property type="entry name" value="FkbM_mtfrase"/>
</dbReference>
<gene>
    <name evidence="2" type="ORF">OL599_08985</name>
</gene>